<feature type="domain" description="Septin-type G" evidence="1">
    <location>
        <begin position="1"/>
        <end position="139"/>
    </location>
</feature>
<protein>
    <submittedName>
        <fullName evidence="2">Neuronal-specific septin-3-like</fullName>
    </submittedName>
</protein>
<evidence type="ECO:0000313" key="2">
    <source>
        <dbReference type="EMBL" id="KAI6650487.1"/>
    </source>
</evidence>
<evidence type="ECO:0000313" key="3">
    <source>
        <dbReference type="Proteomes" id="UP001165289"/>
    </source>
</evidence>
<dbReference type="AlphaFoldDB" id="A0AAV7JNR6"/>
<dbReference type="Pfam" id="PF00735">
    <property type="entry name" value="Septin"/>
    <property type="match status" value="1"/>
</dbReference>
<dbReference type="InterPro" id="IPR027417">
    <property type="entry name" value="P-loop_NTPase"/>
</dbReference>
<dbReference type="Gene3D" id="3.40.50.300">
    <property type="entry name" value="P-loop containing nucleotide triphosphate hydrolases"/>
    <property type="match status" value="1"/>
</dbReference>
<dbReference type="PROSITE" id="PS51719">
    <property type="entry name" value="G_SEPTIN"/>
    <property type="match status" value="1"/>
</dbReference>
<comment type="caution">
    <text evidence="2">The sequence shown here is derived from an EMBL/GenBank/DDBJ whole genome shotgun (WGS) entry which is preliminary data.</text>
</comment>
<sequence>MQFNESTYSLPVAVIAKGDTLTLEERHAFRQRLKEDFAANDICIYPSSYEVEDSEEASLNSELEPFIPFAVIGSEQIYSLGSKRLLARKSKWGLVEVENPDHCDFIYFRNMIIRTHMQDLKEKTDQIHYEAYRRARLQSPHQYAESNI</sequence>
<dbReference type="GO" id="GO:0005525">
    <property type="term" value="F:GTP binding"/>
    <property type="evidence" value="ECO:0007669"/>
    <property type="project" value="InterPro"/>
</dbReference>
<dbReference type="EMBL" id="JAKMXF010000310">
    <property type="protein sequence ID" value="KAI6650487.1"/>
    <property type="molecule type" value="Genomic_DNA"/>
</dbReference>
<accession>A0AAV7JNR6</accession>
<keyword evidence="3" id="KW-1185">Reference proteome</keyword>
<gene>
    <name evidence="2" type="ORF">LOD99_7539</name>
</gene>
<organism evidence="2 3">
    <name type="scientific">Oopsacas minuta</name>
    <dbReference type="NCBI Taxonomy" id="111878"/>
    <lineage>
        <taxon>Eukaryota</taxon>
        <taxon>Metazoa</taxon>
        <taxon>Porifera</taxon>
        <taxon>Hexactinellida</taxon>
        <taxon>Hexasterophora</taxon>
        <taxon>Lyssacinosida</taxon>
        <taxon>Leucopsacidae</taxon>
        <taxon>Oopsacas</taxon>
    </lineage>
</organism>
<evidence type="ECO:0000259" key="1">
    <source>
        <dbReference type="PROSITE" id="PS51719"/>
    </source>
</evidence>
<dbReference type="Proteomes" id="UP001165289">
    <property type="component" value="Unassembled WGS sequence"/>
</dbReference>
<proteinExistence type="predicted"/>
<dbReference type="InterPro" id="IPR030379">
    <property type="entry name" value="G_SEPTIN_dom"/>
</dbReference>
<dbReference type="PANTHER" id="PTHR18884">
    <property type="entry name" value="SEPTIN"/>
    <property type="match status" value="1"/>
</dbReference>
<reference evidence="2 3" key="1">
    <citation type="journal article" date="2023" name="BMC Biol.">
        <title>The compact genome of the sponge Oopsacas minuta (Hexactinellida) is lacking key metazoan core genes.</title>
        <authorList>
            <person name="Santini S."/>
            <person name="Schenkelaars Q."/>
            <person name="Jourda C."/>
            <person name="Duchesne M."/>
            <person name="Belahbib H."/>
            <person name="Rocher C."/>
            <person name="Selva M."/>
            <person name="Riesgo A."/>
            <person name="Vervoort M."/>
            <person name="Leys S.P."/>
            <person name="Kodjabachian L."/>
            <person name="Le Bivic A."/>
            <person name="Borchiellini C."/>
            <person name="Claverie J.M."/>
            <person name="Renard E."/>
        </authorList>
    </citation>
    <scope>NUCLEOTIDE SEQUENCE [LARGE SCALE GENOMIC DNA]</scope>
    <source>
        <strain evidence="2">SPO-2</strain>
    </source>
</reference>
<name>A0AAV7JNR6_9METZ</name>